<reference evidence="2" key="1">
    <citation type="submission" date="2018-11" db="EMBL/GenBank/DDBJ databases">
        <authorList>
            <consortium name="Genoscope - CEA"/>
            <person name="William W."/>
        </authorList>
    </citation>
    <scope>NUCLEOTIDE SEQUENCE</scope>
</reference>
<dbReference type="EMBL" id="LR031570">
    <property type="protein sequence ID" value="VDC70800.1"/>
    <property type="molecule type" value="Genomic_DNA"/>
</dbReference>
<organism evidence="2">
    <name type="scientific">Brassica campestris</name>
    <name type="common">Field mustard</name>
    <dbReference type="NCBI Taxonomy" id="3711"/>
    <lineage>
        <taxon>Eukaryota</taxon>
        <taxon>Viridiplantae</taxon>
        <taxon>Streptophyta</taxon>
        <taxon>Embryophyta</taxon>
        <taxon>Tracheophyta</taxon>
        <taxon>Spermatophyta</taxon>
        <taxon>Magnoliopsida</taxon>
        <taxon>eudicotyledons</taxon>
        <taxon>Gunneridae</taxon>
        <taxon>Pentapetalae</taxon>
        <taxon>rosids</taxon>
        <taxon>malvids</taxon>
        <taxon>Brassicales</taxon>
        <taxon>Brassicaceae</taxon>
        <taxon>Brassiceae</taxon>
        <taxon>Brassica</taxon>
    </lineage>
</organism>
<evidence type="ECO:0000313" key="1">
    <source>
        <dbReference type="EMBL" id="CAG7875129.1"/>
    </source>
</evidence>
<evidence type="ECO:0000313" key="2">
    <source>
        <dbReference type="EMBL" id="VDC70800.1"/>
    </source>
</evidence>
<proteinExistence type="predicted"/>
<dbReference type="EMBL" id="LS974621">
    <property type="protein sequence ID" value="CAG7875129.1"/>
    <property type="molecule type" value="Genomic_DNA"/>
</dbReference>
<protein>
    <submittedName>
        <fullName evidence="1">Uncharacterized protein</fullName>
    </submittedName>
</protein>
<dbReference type="AlphaFoldDB" id="A0A3P5ZD47"/>
<accession>A0A3P5ZD47</accession>
<sequence>MHLTFLGFKSAPRFVCSFLVLSLLCFGSRYLLSAAAGFVSPKVRQVMLSGDSSWSSCSIPVSS</sequence>
<name>A0A3P5ZD47_BRACM</name>
<dbReference type="Gramene" id="A05p16500.2_BraZ1">
    <property type="protein sequence ID" value="A05p16500.2_BraZ1.CDS"/>
    <property type="gene ID" value="A05g16500.2_BraZ1"/>
</dbReference>
<gene>
    <name evidence="2" type="ORF">BRAA05T20514Z</name>
    <name evidence="1" type="ORF">BRAPAZ1V2_A05P16500.2</name>
</gene>
<dbReference type="Proteomes" id="UP000694005">
    <property type="component" value="Chromosome A05"/>
</dbReference>